<feature type="region of interest" description="Disordered" evidence="1">
    <location>
        <begin position="241"/>
        <end position="262"/>
    </location>
</feature>
<dbReference type="CDD" id="cd00303">
    <property type="entry name" value="retropepsin_like"/>
    <property type="match status" value="1"/>
</dbReference>
<dbReference type="AlphaFoldDB" id="A0A8S9PSN9"/>
<dbReference type="EMBL" id="QGKX02001347">
    <property type="protein sequence ID" value="KAF3522611.1"/>
    <property type="molecule type" value="Genomic_DNA"/>
</dbReference>
<reference evidence="2" key="1">
    <citation type="submission" date="2019-12" db="EMBL/GenBank/DDBJ databases">
        <title>Genome sequencing and annotation of Brassica cretica.</title>
        <authorList>
            <person name="Studholme D.J."/>
            <person name="Sarris P."/>
        </authorList>
    </citation>
    <scope>NUCLEOTIDE SEQUENCE</scope>
    <source>
        <strain evidence="2">PFS-109/04</strain>
        <tissue evidence="2">Leaf</tissue>
    </source>
</reference>
<evidence type="ECO:0008006" key="4">
    <source>
        <dbReference type="Google" id="ProtNLM"/>
    </source>
</evidence>
<dbReference type="PANTHER" id="PTHR33240">
    <property type="entry name" value="OS08G0508500 PROTEIN"/>
    <property type="match status" value="1"/>
</dbReference>
<dbReference type="SUPFAM" id="SSF50630">
    <property type="entry name" value="Acid proteases"/>
    <property type="match status" value="1"/>
</dbReference>
<dbReference type="Gene3D" id="2.40.70.10">
    <property type="entry name" value="Acid Proteases"/>
    <property type="match status" value="1"/>
</dbReference>
<comment type="caution">
    <text evidence="2">The sequence shown here is derived from an EMBL/GenBank/DDBJ whole genome shotgun (WGS) entry which is preliminary data.</text>
</comment>
<organism evidence="2 3">
    <name type="scientific">Brassica cretica</name>
    <name type="common">Mustard</name>
    <dbReference type="NCBI Taxonomy" id="69181"/>
    <lineage>
        <taxon>Eukaryota</taxon>
        <taxon>Viridiplantae</taxon>
        <taxon>Streptophyta</taxon>
        <taxon>Embryophyta</taxon>
        <taxon>Tracheophyta</taxon>
        <taxon>Spermatophyta</taxon>
        <taxon>Magnoliopsida</taxon>
        <taxon>eudicotyledons</taxon>
        <taxon>Gunneridae</taxon>
        <taxon>Pentapetalae</taxon>
        <taxon>rosids</taxon>
        <taxon>malvids</taxon>
        <taxon>Brassicales</taxon>
        <taxon>Brassicaceae</taxon>
        <taxon>Brassiceae</taxon>
        <taxon>Brassica</taxon>
    </lineage>
</organism>
<proteinExistence type="predicted"/>
<dbReference type="InterPro" id="IPR021109">
    <property type="entry name" value="Peptidase_aspartic_dom_sf"/>
</dbReference>
<name>A0A8S9PSN9_BRACR</name>
<dbReference type="PANTHER" id="PTHR33240:SF8">
    <property type="entry name" value="OS03G0439900 PROTEIN"/>
    <property type="match status" value="1"/>
</dbReference>
<dbReference type="Proteomes" id="UP000712600">
    <property type="component" value="Unassembled WGS sequence"/>
</dbReference>
<evidence type="ECO:0000256" key="1">
    <source>
        <dbReference type="SAM" id="MobiDB-lite"/>
    </source>
</evidence>
<evidence type="ECO:0000313" key="2">
    <source>
        <dbReference type="EMBL" id="KAF3522611.1"/>
    </source>
</evidence>
<sequence>MQDSTCANVISFKGGATVNRAKPQNDLLVIELTIRDIDVARVLIDTGSLVDIIFKDTLEKMGIDQFEIVKYHSPLLGLSGEMTMAYGSINLAAKAGTVTRVTGFLVVDCPASYNVIMGTPWLNAMRPIPSTYHLCPKFPTPNGIEVIWGNPRVSQVCYAVENKRKIPDLETVPRKMEKKVSDQGSELDMRGDRFSIFREFRSADANLAVFVIHGSILVGFTKMNKHLVETLLAFRNSYGRSRDAKNDQEDSPGDEVLATDQGTSGRMVRPWREADGRILIFGFCTISFFIRESFSAIAVRFSKVVE</sequence>
<protein>
    <recommendedName>
        <fullName evidence="4">Peptidase A2 domain-containing protein</fullName>
    </recommendedName>
</protein>
<evidence type="ECO:0000313" key="3">
    <source>
        <dbReference type="Proteomes" id="UP000712600"/>
    </source>
</evidence>
<gene>
    <name evidence="2" type="ORF">F2Q69_00047728</name>
</gene>
<accession>A0A8S9PSN9</accession>